<proteinExistence type="predicted"/>
<dbReference type="AlphaFoldDB" id="A0A5B8V6S8"/>
<organism evidence="3 4">
    <name type="scientific">Panacibacter ginsenosidivorans</name>
    <dbReference type="NCBI Taxonomy" id="1813871"/>
    <lineage>
        <taxon>Bacteria</taxon>
        <taxon>Pseudomonadati</taxon>
        <taxon>Bacteroidota</taxon>
        <taxon>Chitinophagia</taxon>
        <taxon>Chitinophagales</taxon>
        <taxon>Chitinophagaceae</taxon>
        <taxon>Panacibacter</taxon>
    </lineage>
</organism>
<dbReference type="EMBL" id="CP042435">
    <property type="protein sequence ID" value="QEC66593.1"/>
    <property type="molecule type" value="Genomic_DNA"/>
</dbReference>
<name>A0A5B8V6S8_9BACT</name>
<evidence type="ECO:0000313" key="4">
    <source>
        <dbReference type="Proteomes" id="UP000321533"/>
    </source>
</evidence>
<dbReference type="CDD" id="cd00146">
    <property type="entry name" value="PKD"/>
    <property type="match status" value="1"/>
</dbReference>
<dbReference type="PROSITE" id="PS51257">
    <property type="entry name" value="PROKAR_LIPOPROTEIN"/>
    <property type="match status" value="1"/>
</dbReference>
<dbReference type="InterPro" id="IPR022409">
    <property type="entry name" value="PKD/Chitinase_dom"/>
</dbReference>
<sequence length="489" mass="53813">MKKIVVVFTLSLCSLSIFFSCSKAKDSITPQDPDPTDSVPVIHKDTPFVRANFSIQGHCNASSVTDTLQYYDTPMDFINNSDTGKKVSYYWTFGDNNFSAETNPSHSYHLAGTYKVTLTTFYDSIPRDTLTRYVRVIIGQKGYNFSHTTIDVMGADNAVNDGAMVLFSNFSQNTYSYTLLQTDSLLNTVYSNTLTGNIRLASLQKTNSGNYILSGNYNDGNTSQYALSLIDQSGNLLWEKYLGVQGKNYFSMQTSDNGFITIGDSYVSDGGYTTAVKCDANGQEEWRISLGSKPYISNAGNIIETSTGYLFSALRNQYILPSAPELIVTQVDFNGNITQQKILPIDLKAKIGAPAMIAAADGTYWAYIKTGGDVYSFNSNLDYLQPINFGNDYHINSIVGYGNNYYLASGLSHEHGSADKTDKNGSWNWGAQIPGTIVTCTSTYGSFTRSCQNIIRSSNDFIAVSYGDDINVTDFGIFITRIASDGQLR</sequence>
<evidence type="ECO:0000256" key="1">
    <source>
        <dbReference type="SAM" id="SignalP"/>
    </source>
</evidence>
<feature type="domain" description="PKD" evidence="2">
    <location>
        <begin position="78"/>
        <end position="119"/>
    </location>
</feature>
<dbReference type="SMART" id="SM00089">
    <property type="entry name" value="PKD"/>
    <property type="match status" value="1"/>
</dbReference>
<evidence type="ECO:0000313" key="3">
    <source>
        <dbReference type="EMBL" id="QEC66593.1"/>
    </source>
</evidence>
<dbReference type="PROSITE" id="PS50093">
    <property type="entry name" value="PKD"/>
    <property type="match status" value="1"/>
</dbReference>
<keyword evidence="4" id="KW-1185">Reference proteome</keyword>
<gene>
    <name evidence="3" type="ORF">FRZ67_04505</name>
</gene>
<feature type="signal peptide" evidence="1">
    <location>
        <begin position="1"/>
        <end position="24"/>
    </location>
</feature>
<dbReference type="InterPro" id="IPR000601">
    <property type="entry name" value="PKD_dom"/>
</dbReference>
<dbReference type="Gene3D" id="2.60.40.10">
    <property type="entry name" value="Immunoglobulins"/>
    <property type="match status" value="1"/>
</dbReference>
<dbReference type="SUPFAM" id="SSF49299">
    <property type="entry name" value="PKD domain"/>
    <property type="match status" value="1"/>
</dbReference>
<dbReference type="KEGG" id="pgin:FRZ67_04505"/>
<accession>A0A5B8V6S8</accession>
<feature type="chain" id="PRO_5023088897" evidence="1">
    <location>
        <begin position="25"/>
        <end position="489"/>
    </location>
</feature>
<dbReference type="Proteomes" id="UP000321533">
    <property type="component" value="Chromosome"/>
</dbReference>
<dbReference type="Pfam" id="PF18911">
    <property type="entry name" value="PKD_4"/>
    <property type="match status" value="1"/>
</dbReference>
<evidence type="ECO:0000259" key="2">
    <source>
        <dbReference type="PROSITE" id="PS50093"/>
    </source>
</evidence>
<protein>
    <submittedName>
        <fullName evidence="3">PKD domain-containing protein</fullName>
    </submittedName>
</protein>
<dbReference type="RefSeq" id="WP_147188393.1">
    <property type="nucleotide sequence ID" value="NZ_CP042435.1"/>
</dbReference>
<dbReference type="InterPro" id="IPR013783">
    <property type="entry name" value="Ig-like_fold"/>
</dbReference>
<dbReference type="InterPro" id="IPR035986">
    <property type="entry name" value="PKD_dom_sf"/>
</dbReference>
<dbReference type="OrthoDB" id="1110367at2"/>
<reference evidence="3 4" key="1">
    <citation type="journal article" date="2016" name="Int. J. Syst. Evol. Microbiol.">
        <title>Panacibacter ginsenosidivorans gen. nov., sp. nov., with ginsenoside converting activity isolated from soil of a ginseng field.</title>
        <authorList>
            <person name="Siddiqi M.Z."/>
            <person name="Muhammad Shafi S."/>
            <person name="Choi K.D."/>
            <person name="Im W.T."/>
        </authorList>
    </citation>
    <scope>NUCLEOTIDE SEQUENCE [LARGE SCALE GENOMIC DNA]</scope>
    <source>
        <strain evidence="3 4">Gsoil1550</strain>
    </source>
</reference>
<dbReference type="SUPFAM" id="SSF101898">
    <property type="entry name" value="NHL repeat"/>
    <property type="match status" value="1"/>
</dbReference>
<keyword evidence="1" id="KW-0732">Signal</keyword>